<dbReference type="RefSeq" id="WP_311671678.1">
    <property type="nucleotide sequence ID" value="NZ_JAVREQ010000001.1"/>
</dbReference>
<evidence type="ECO:0000313" key="2">
    <source>
        <dbReference type="Proteomes" id="UP001183414"/>
    </source>
</evidence>
<reference evidence="2" key="1">
    <citation type="submission" date="2023-07" db="EMBL/GenBank/DDBJ databases">
        <title>30 novel species of actinomycetes from the DSMZ collection.</title>
        <authorList>
            <person name="Nouioui I."/>
        </authorList>
    </citation>
    <scope>NUCLEOTIDE SEQUENCE [LARGE SCALE GENOMIC DNA]</scope>
    <source>
        <strain evidence="2">DSM 42041</strain>
    </source>
</reference>
<evidence type="ECO:0000313" key="1">
    <source>
        <dbReference type="EMBL" id="MDT0377753.1"/>
    </source>
</evidence>
<protein>
    <submittedName>
        <fullName evidence="1">Uncharacterized protein</fullName>
    </submittedName>
</protein>
<keyword evidence="2" id="KW-1185">Reference proteome</keyword>
<name>A0ABU2NNI5_9ACTN</name>
<dbReference type="Proteomes" id="UP001183414">
    <property type="component" value="Unassembled WGS sequence"/>
</dbReference>
<gene>
    <name evidence="1" type="ORF">RM572_03055</name>
</gene>
<sequence>MSASFAAIIDGAHADARRTGWSARLSLRPRARRWALAARQDALGA</sequence>
<organism evidence="1 2">
    <name type="scientific">Streptomyces hazeniae</name>
    <dbReference type="NCBI Taxonomy" id="3075538"/>
    <lineage>
        <taxon>Bacteria</taxon>
        <taxon>Bacillati</taxon>
        <taxon>Actinomycetota</taxon>
        <taxon>Actinomycetes</taxon>
        <taxon>Kitasatosporales</taxon>
        <taxon>Streptomycetaceae</taxon>
        <taxon>Streptomyces</taxon>
    </lineage>
</organism>
<proteinExistence type="predicted"/>
<accession>A0ABU2NNI5</accession>
<dbReference type="EMBL" id="JAVREQ010000001">
    <property type="protein sequence ID" value="MDT0377753.1"/>
    <property type="molecule type" value="Genomic_DNA"/>
</dbReference>
<comment type="caution">
    <text evidence="1">The sequence shown here is derived from an EMBL/GenBank/DDBJ whole genome shotgun (WGS) entry which is preliminary data.</text>
</comment>